<keyword evidence="2" id="KW-1185">Reference proteome</keyword>
<evidence type="ECO:0000313" key="2">
    <source>
        <dbReference type="Proteomes" id="UP000013523"/>
    </source>
</evidence>
<reference evidence="1 2" key="1">
    <citation type="submission" date="2012-01" db="EMBL/GenBank/DDBJ databases">
        <title>Complete sequence of chromosome of Clostridium pasteurianum BC1.</title>
        <authorList>
            <consortium name="US DOE Joint Genome Institute"/>
            <person name="Lucas S."/>
            <person name="Han J."/>
            <person name="Lapidus A."/>
            <person name="Cheng J.-F."/>
            <person name="Goodwin L."/>
            <person name="Pitluck S."/>
            <person name="Peters L."/>
            <person name="Mikhailova N."/>
            <person name="Teshima H."/>
            <person name="Detter J.C."/>
            <person name="Han C."/>
            <person name="Tapia R."/>
            <person name="Land M."/>
            <person name="Hauser L."/>
            <person name="Kyrpides N."/>
            <person name="Ivanova N."/>
            <person name="Pagani I."/>
            <person name="Dunn J."/>
            <person name="Taghavi S."/>
            <person name="Francis A."/>
            <person name="van der Lelie D."/>
            <person name="Woyke T."/>
        </authorList>
    </citation>
    <scope>NUCLEOTIDE SEQUENCE [LARGE SCALE GENOMIC DNA]</scope>
    <source>
        <strain evidence="1 2">BC1</strain>
    </source>
</reference>
<dbReference type="RefSeq" id="WP_015613712.1">
    <property type="nucleotide sequence ID" value="NC_021182.1"/>
</dbReference>
<protein>
    <submittedName>
        <fullName evidence="1">Uncharacterized protein</fullName>
    </submittedName>
</protein>
<accession>R4K6W9</accession>
<proteinExistence type="predicted"/>
<gene>
    <name evidence="1" type="ORF">Clopa_0323</name>
</gene>
<dbReference type="PATRIC" id="fig|86416.3.peg.301"/>
<dbReference type="Proteomes" id="UP000013523">
    <property type="component" value="Chromosome"/>
</dbReference>
<dbReference type="EMBL" id="CP003261">
    <property type="protein sequence ID" value="AGK95385.1"/>
    <property type="molecule type" value="Genomic_DNA"/>
</dbReference>
<dbReference type="AlphaFoldDB" id="R4K6W9"/>
<dbReference type="HOGENOM" id="CLU_2300923_0_0_9"/>
<dbReference type="STRING" id="86416.Clopa_0323"/>
<sequence>MGYLKNFSRAYDKELAIKKALSNIDQDKKDKILSLCRKLRKKDINEFIHEVDRMVKLLSEGKSFEEIEKIYGLDGMYELEKEEVANGWRFNQVRLGKVGR</sequence>
<evidence type="ECO:0000313" key="1">
    <source>
        <dbReference type="EMBL" id="AGK95385.1"/>
    </source>
</evidence>
<organism evidence="1 2">
    <name type="scientific">Clostridium pasteurianum BC1</name>
    <dbReference type="NCBI Taxonomy" id="86416"/>
    <lineage>
        <taxon>Bacteria</taxon>
        <taxon>Bacillati</taxon>
        <taxon>Bacillota</taxon>
        <taxon>Clostridia</taxon>
        <taxon>Eubacteriales</taxon>
        <taxon>Clostridiaceae</taxon>
        <taxon>Clostridium</taxon>
    </lineage>
</organism>
<dbReference type="KEGG" id="cpas:Clopa_0323"/>
<name>R4K6W9_CLOPA</name>